<dbReference type="GO" id="GO:0005886">
    <property type="term" value="C:plasma membrane"/>
    <property type="evidence" value="ECO:0007669"/>
    <property type="project" value="TreeGrafter"/>
</dbReference>
<name>A0A6B2NY12_9RHOB</name>
<organism evidence="2">
    <name type="scientific">Ruegeria sp. PrR005</name>
    <dbReference type="NCBI Taxonomy" id="2706882"/>
    <lineage>
        <taxon>Bacteria</taxon>
        <taxon>Pseudomonadati</taxon>
        <taxon>Pseudomonadota</taxon>
        <taxon>Alphaproteobacteria</taxon>
        <taxon>Rhodobacterales</taxon>
        <taxon>Roseobacteraceae</taxon>
        <taxon>Ruegeria</taxon>
    </lineage>
</organism>
<dbReference type="PRINTS" id="PR00702">
    <property type="entry name" value="ACRIFLAVINRP"/>
</dbReference>
<protein>
    <submittedName>
        <fullName evidence="2">Efflux RND transporter permease subunit</fullName>
    </submittedName>
</protein>
<dbReference type="Pfam" id="PF00873">
    <property type="entry name" value="ACR_tran"/>
    <property type="match status" value="1"/>
</dbReference>
<dbReference type="Gene3D" id="3.30.70.1320">
    <property type="entry name" value="Multidrug efflux transporter AcrB pore domain like"/>
    <property type="match status" value="1"/>
</dbReference>
<feature type="transmembrane region" description="Helical" evidence="1">
    <location>
        <begin position="432"/>
        <end position="452"/>
    </location>
</feature>
<evidence type="ECO:0000256" key="1">
    <source>
        <dbReference type="SAM" id="Phobius"/>
    </source>
</evidence>
<dbReference type="SUPFAM" id="SSF82693">
    <property type="entry name" value="Multidrug efflux transporter AcrB pore domain, PN1, PN2, PC1 and PC2 subdomains"/>
    <property type="match status" value="2"/>
</dbReference>
<keyword evidence="1" id="KW-0812">Transmembrane</keyword>
<dbReference type="AlphaFoldDB" id="A0A6B2NY12"/>
<dbReference type="PANTHER" id="PTHR32063">
    <property type="match status" value="1"/>
</dbReference>
<keyword evidence="1" id="KW-0472">Membrane</keyword>
<proteinExistence type="predicted"/>
<dbReference type="InterPro" id="IPR027463">
    <property type="entry name" value="AcrB_DN_DC_subdom"/>
</dbReference>
<sequence length="1010" mass="108078">MNIARLSIEKPLYTWLIILISLVGGIWGFATLGRLEDPAFTIKEAVVITRYPGATAEQVALEVSEPLESAIQKMDEVETITSVNQPGQSLISVEIKSTYDGGELPAIWTKLRARVGDAARALPDGVGAPFVDDSFGDVYGLFYAVTAPGYSDAELHELATWLRRELLAVSGVAGVEVAGLPDEAIFVEPDLALSVNQNVPVQAIANAIATADSVRDAGTLRNGDGKTAILRPEGSDSVDAIAGLSVGTQGKVINLFDMAQVHRGRQADPDLIIRHNGGEAFTLGIAGLATENIVEVGQRVDARLAELDGDIPAGVTLEPIYQQHVVVEEASNAFLVNLAMSVAIVVSVLALFMGWRAAVVVGATLLLTVVGTLLFMALFSIEMERISLGALIIAMGMLVDNAIVVAEGMQIAMLRGKPSRAAADEAAGKTQIPLLGATVIGIMAFAGIGLSPDATGEFLFSLFAVIGISLLLSWVLALTVTPLLGHYFFKQGHADAADAYGGPLFRAYAATLRGALRLRWLVMVGLVAVTAACFAGFGLMKQQFFPNSNTPLFFVHYKLPQGTPIETTAGDLARVEAWLAERQDVVAYTTFAGQGATRFMLTYAAEKPNPSYGHMIVRTASIEDIPALQADLEAFGTAAFPEGEFRTRRLVFGPGGGDPIQVRFSGPDPAVLRQLAETAMGEMRAASGDITGVRSNWYEQELALRPIYATERAQIAGVSRDDIADMLRFSTDGITSGVLRERDRLIPIIVRRPADGPYSIVDQVVYSPLSEKFVPVEQMVDGFEYEAVNTLVHRRDRLLTVTVGADIPADLTAAQVHAEVRPAIEAIPLPPGYRMEWGGEFEDSAKAQESLGKQLPLSLLIMVLISILLFNAIRQPVIIWLLVPMSVNGVVIGLLGTGLPFTFTALLGLLSLSGMLIKNGIVLVEEIDLVRAEGKPLRDAIVEASVSRIRPVMLAAVTTILGMAPLLWDAFFVSMAVTIMGGLAFATVLTLIAAPVFYDLFFTREARAEG</sequence>
<dbReference type="Gene3D" id="1.20.1640.10">
    <property type="entry name" value="Multidrug efflux transporter AcrB transmembrane domain"/>
    <property type="match status" value="2"/>
</dbReference>
<dbReference type="Gene3D" id="3.30.70.1430">
    <property type="entry name" value="Multidrug efflux transporter AcrB pore domain"/>
    <property type="match status" value="2"/>
</dbReference>
<comment type="caution">
    <text evidence="2">The sequence shown here is derived from an EMBL/GenBank/DDBJ whole genome shotgun (WGS) entry which is preliminary data.</text>
</comment>
<keyword evidence="1" id="KW-1133">Transmembrane helix</keyword>
<dbReference type="Gene3D" id="3.30.70.1440">
    <property type="entry name" value="Multidrug efflux transporter AcrB pore domain"/>
    <property type="match status" value="1"/>
</dbReference>
<dbReference type="Gene3D" id="3.30.2090.10">
    <property type="entry name" value="Multidrug efflux transporter AcrB TolC docking domain, DN and DC subdomains"/>
    <property type="match status" value="2"/>
</dbReference>
<feature type="transmembrane region" description="Helical" evidence="1">
    <location>
        <begin position="520"/>
        <end position="540"/>
    </location>
</feature>
<feature type="transmembrane region" description="Helical" evidence="1">
    <location>
        <begin position="901"/>
        <end position="924"/>
    </location>
</feature>
<feature type="transmembrane region" description="Helical" evidence="1">
    <location>
        <begin position="333"/>
        <end position="352"/>
    </location>
</feature>
<dbReference type="EMBL" id="JAAGOX010000057">
    <property type="protein sequence ID" value="NDW47970.1"/>
    <property type="molecule type" value="Genomic_DNA"/>
</dbReference>
<dbReference type="PANTHER" id="PTHR32063:SF18">
    <property type="entry name" value="CATION EFFLUX SYSTEM PROTEIN"/>
    <property type="match status" value="1"/>
</dbReference>
<feature type="transmembrane region" description="Helical" evidence="1">
    <location>
        <begin position="387"/>
        <end position="411"/>
    </location>
</feature>
<feature type="transmembrane region" description="Helical" evidence="1">
    <location>
        <begin position="12"/>
        <end position="30"/>
    </location>
</feature>
<feature type="transmembrane region" description="Helical" evidence="1">
    <location>
        <begin position="359"/>
        <end position="381"/>
    </location>
</feature>
<feature type="transmembrane region" description="Helical" evidence="1">
    <location>
        <begin position="458"/>
        <end position="480"/>
    </location>
</feature>
<dbReference type="RefSeq" id="WP_164132977.1">
    <property type="nucleotide sequence ID" value="NZ_JAAGOX010000057.1"/>
</dbReference>
<feature type="transmembrane region" description="Helical" evidence="1">
    <location>
        <begin position="970"/>
        <end position="998"/>
    </location>
</feature>
<dbReference type="InterPro" id="IPR001036">
    <property type="entry name" value="Acrflvin-R"/>
</dbReference>
<dbReference type="GO" id="GO:0042910">
    <property type="term" value="F:xenobiotic transmembrane transporter activity"/>
    <property type="evidence" value="ECO:0007669"/>
    <property type="project" value="TreeGrafter"/>
</dbReference>
<dbReference type="SUPFAM" id="SSF82866">
    <property type="entry name" value="Multidrug efflux transporter AcrB transmembrane domain"/>
    <property type="match status" value="2"/>
</dbReference>
<reference evidence="2" key="1">
    <citation type="submission" date="2020-02" db="EMBL/GenBank/DDBJ databases">
        <title>Delineation of the pyrene-degrading pathway in Roseobacter clade bacteria by genomic analysis.</title>
        <authorList>
            <person name="Zhou H."/>
            <person name="Wang H."/>
        </authorList>
    </citation>
    <scope>NUCLEOTIDE SEQUENCE</scope>
    <source>
        <strain evidence="2">PrR005</strain>
    </source>
</reference>
<evidence type="ECO:0000313" key="2">
    <source>
        <dbReference type="EMBL" id="NDW47970.1"/>
    </source>
</evidence>
<accession>A0A6B2NY12</accession>
<gene>
    <name evidence="2" type="ORF">G0P99_23740</name>
</gene>